<dbReference type="Pfam" id="PF02597">
    <property type="entry name" value="ThiS"/>
    <property type="match status" value="1"/>
</dbReference>
<dbReference type="InterPro" id="IPR003749">
    <property type="entry name" value="ThiS/MoaD-like"/>
</dbReference>
<dbReference type="STRING" id="660518.SAMN05216218_103141"/>
<organism evidence="1 2">
    <name type="scientific">Halorientalis regularis</name>
    <dbReference type="NCBI Taxonomy" id="660518"/>
    <lineage>
        <taxon>Archaea</taxon>
        <taxon>Methanobacteriati</taxon>
        <taxon>Methanobacteriota</taxon>
        <taxon>Stenosarchaea group</taxon>
        <taxon>Halobacteria</taxon>
        <taxon>Halobacteriales</taxon>
        <taxon>Haloarculaceae</taxon>
        <taxon>Halorientalis</taxon>
    </lineage>
</organism>
<dbReference type="SUPFAM" id="SSF54285">
    <property type="entry name" value="MoaD/ThiS"/>
    <property type="match status" value="1"/>
</dbReference>
<dbReference type="OrthoDB" id="226106at2157"/>
<protein>
    <submittedName>
        <fullName evidence="1">ThiS family protein</fullName>
    </submittedName>
</protein>
<dbReference type="InterPro" id="IPR016155">
    <property type="entry name" value="Mopterin_synth/thiamin_S_b"/>
</dbReference>
<dbReference type="AlphaFoldDB" id="A0A1G7HTG0"/>
<proteinExistence type="predicted"/>
<gene>
    <name evidence="1" type="ORF">SAMN05216218_103141</name>
</gene>
<dbReference type="InterPro" id="IPR012675">
    <property type="entry name" value="Beta-grasp_dom_sf"/>
</dbReference>
<dbReference type="Proteomes" id="UP000199076">
    <property type="component" value="Unassembled WGS sequence"/>
</dbReference>
<dbReference type="EMBL" id="FNBK01000003">
    <property type="protein sequence ID" value="SDF03319.1"/>
    <property type="molecule type" value="Genomic_DNA"/>
</dbReference>
<dbReference type="Gene3D" id="3.10.20.30">
    <property type="match status" value="1"/>
</dbReference>
<sequence length="98" mass="10403">MCDIDISRSLAARVGAQEAHIGVREGDTVRDVIDRLAAEYGSQVASGMLDGNRLRSDVIAVRNPDTGHESVTADTALQPGDSLEFHLTSEHEKVSGSA</sequence>
<evidence type="ECO:0000313" key="1">
    <source>
        <dbReference type="EMBL" id="SDF03319.1"/>
    </source>
</evidence>
<dbReference type="RefSeq" id="WP_092688793.1">
    <property type="nucleotide sequence ID" value="NZ_FNBK01000003.1"/>
</dbReference>
<keyword evidence="2" id="KW-1185">Reference proteome</keyword>
<reference evidence="2" key="1">
    <citation type="submission" date="2016-10" db="EMBL/GenBank/DDBJ databases">
        <authorList>
            <person name="Varghese N."/>
            <person name="Submissions S."/>
        </authorList>
    </citation>
    <scope>NUCLEOTIDE SEQUENCE [LARGE SCALE GENOMIC DNA]</scope>
    <source>
        <strain evidence="2">IBRC-M 10760</strain>
    </source>
</reference>
<accession>A0A1G7HTG0</accession>
<name>A0A1G7HTG0_9EURY</name>
<evidence type="ECO:0000313" key="2">
    <source>
        <dbReference type="Proteomes" id="UP000199076"/>
    </source>
</evidence>